<reference evidence="5" key="1">
    <citation type="submission" date="2022-05" db="EMBL/GenBank/DDBJ databases">
        <authorList>
            <person name="Park J.-S."/>
        </authorList>
    </citation>
    <scope>NUCLEOTIDE SEQUENCE</scope>
    <source>
        <strain evidence="5">2012CJ34-3</strain>
    </source>
</reference>
<dbReference type="PANTHER" id="PTHR43792:SF8">
    <property type="entry name" value="[RIBOSOMAL PROTEIN US5]-ALANINE N-ACETYLTRANSFERASE"/>
    <property type="match status" value="1"/>
</dbReference>
<dbReference type="RefSeq" id="WP_249973780.1">
    <property type="nucleotide sequence ID" value="NZ_JAMFLZ010000007.1"/>
</dbReference>
<keyword evidence="6" id="KW-1185">Reference proteome</keyword>
<evidence type="ECO:0000256" key="3">
    <source>
        <dbReference type="ARBA" id="ARBA00038502"/>
    </source>
</evidence>
<accession>A0ABT0QJ98</accession>
<proteinExistence type="inferred from homology"/>
<dbReference type="SUPFAM" id="SSF55729">
    <property type="entry name" value="Acyl-CoA N-acyltransferases (Nat)"/>
    <property type="match status" value="1"/>
</dbReference>
<dbReference type="Pfam" id="PF13302">
    <property type="entry name" value="Acetyltransf_3"/>
    <property type="match status" value="1"/>
</dbReference>
<dbReference type="PANTHER" id="PTHR43792">
    <property type="entry name" value="GNAT FAMILY, PUTATIVE (AFU_ORTHOLOGUE AFUA_3G00765)-RELATED-RELATED"/>
    <property type="match status" value="1"/>
</dbReference>
<keyword evidence="1" id="KW-0808">Transferase</keyword>
<dbReference type="InterPro" id="IPR000182">
    <property type="entry name" value="GNAT_dom"/>
</dbReference>
<dbReference type="EMBL" id="JAMFLZ010000007">
    <property type="protein sequence ID" value="MCL6296344.1"/>
    <property type="molecule type" value="Genomic_DNA"/>
</dbReference>
<dbReference type="InterPro" id="IPR051531">
    <property type="entry name" value="N-acetyltransferase"/>
</dbReference>
<dbReference type="Gene3D" id="3.40.630.30">
    <property type="match status" value="1"/>
</dbReference>
<protein>
    <submittedName>
        <fullName evidence="5">GNAT family N-acetyltransferase</fullName>
    </submittedName>
</protein>
<dbReference type="InterPro" id="IPR016181">
    <property type="entry name" value="Acyl_CoA_acyltransferase"/>
</dbReference>
<evidence type="ECO:0000313" key="6">
    <source>
        <dbReference type="Proteomes" id="UP001165381"/>
    </source>
</evidence>
<name>A0ABT0QJ98_9FLAO</name>
<dbReference type="Proteomes" id="UP001165381">
    <property type="component" value="Unassembled WGS sequence"/>
</dbReference>
<evidence type="ECO:0000256" key="1">
    <source>
        <dbReference type="ARBA" id="ARBA00022679"/>
    </source>
</evidence>
<comment type="similarity">
    <text evidence="3">Belongs to the acetyltransferase family. RimJ subfamily.</text>
</comment>
<gene>
    <name evidence="5" type="ORF">M3P09_15135</name>
</gene>
<evidence type="ECO:0000313" key="5">
    <source>
        <dbReference type="EMBL" id="MCL6296344.1"/>
    </source>
</evidence>
<keyword evidence="2" id="KW-0012">Acyltransferase</keyword>
<evidence type="ECO:0000256" key="2">
    <source>
        <dbReference type="ARBA" id="ARBA00023315"/>
    </source>
</evidence>
<organism evidence="5 6">
    <name type="scientific">Jejuia spongiicola</name>
    <dbReference type="NCBI Taxonomy" id="2942207"/>
    <lineage>
        <taxon>Bacteria</taxon>
        <taxon>Pseudomonadati</taxon>
        <taxon>Bacteroidota</taxon>
        <taxon>Flavobacteriia</taxon>
        <taxon>Flavobacteriales</taxon>
        <taxon>Flavobacteriaceae</taxon>
        <taxon>Jejuia</taxon>
    </lineage>
</organism>
<feature type="domain" description="N-acetyltransferase" evidence="4">
    <location>
        <begin position="10"/>
        <end position="149"/>
    </location>
</feature>
<sequence>MLFDLESYYIEPIKTEDTWNICNFAVSNEDRLKRYFPKTLEQNLTPDLSRLFTEKKAYQFKSGEEFLFTLKQKDTNQLAGLIYIKEIDSIKKQGEFAYCIGYPFEGKGLTTKAVNTLSKYAFKELGLKTLQIIVHKDNFASVKVAENCDYIWKKTLKNEFTPPGEKPLNMELYELYNEIEP</sequence>
<comment type="caution">
    <text evidence="5">The sequence shown here is derived from an EMBL/GenBank/DDBJ whole genome shotgun (WGS) entry which is preliminary data.</text>
</comment>
<evidence type="ECO:0000259" key="4">
    <source>
        <dbReference type="Pfam" id="PF13302"/>
    </source>
</evidence>